<keyword evidence="1" id="KW-0472">Membrane</keyword>
<dbReference type="Gene3D" id="1.10.260.40">
    <property type="entry name" value="lambda repressor-like DNA-binding domains"/>
    <property type="match status" value="1"/>
</dbReference>
<protein>
    <submittedName>
        <fullName evidence="3">Helix-turn-helix domain-containing protein</fullName>
    </submittedName>
</protein>
<organism evidence="3 4">
    <name type="scientific">Periweissella cryptocerci</name>
    <dbReference type="NCBI Taxonomy" id="2506420"/>
    <lineage>
        <taxon>Bacteria</taxon>
        <taxon>Bacillati</taxon>
        <taxon>Bacillota</taxon>
        <taxon>Bacilli</taxon>
        <taxon>Lactobacillales</taxon>
        <taxon>Lactobacillaceae</taxon>
        <taxon>Periweissella</taxon>
    </lineage>
</organism>
<dbReference type="SMART" id="SM00530">
    <property type="entry name" value="HTH_XRE"/>
    <property type="match status" value="1"/>
</dbReference>
<dbReference type="InterPro" id="IPR010982">
    <property type="entry name" value="Lambda_DNA-bd_dom_sf"/>
</dbReference>
<dbReference type="Pfam" id="PF13413">
    <property type="entry name" value="HTH_25"/>
    <property type="match status" value="1"/>
</dbReference>
<keyword evidence="1" id="KW-1133">Transmembrane helix</keyword>
<dbReference type="Proteomes" id="UP000292886">
    <property type="component" value="Chromosome"/>
</dbReference>
<gene>
    <name evidence="3" type="ORF">EQG49_03525</name>
</gene>
<dbReference type="PANTHER" id="PTHR34475:SF1">
    <property type="entry name" value="CYTOSKELETON PROTEIN RODZ"/>
    <property type="match status" value="1"/>
</dbReference>
<evidence type="ECO:0000256" key="1">
    <source>
        <dbReference type="SAM" id="Phobius"/>
    </source>
</evidence>
<keyword evidence="1" id="KW-0812">Transmembrane</keyword>
<dbReference type="EMBL" id="CP037940">
    <property type="protein sequence ID" value="QBO35592.1"/>
    <property type="molecule type" value="Genomic_DNA"/>
</dbReference>
<sequence>MPKLWRYEDKMSEQQYTEIGEKLRAARQAKGLTLDDLQQQTKIQKRYLNAIENGEFDQLPGDFYVRAFTKQFATAVDINADELLATAPQEVAAPQTDLSESRTDLDNVTRTGMNNQVTKAEKVQSIVPKVIIAVLVVLVLGGIWAVSQLGSSSHTARKADSSNVSVSSSKVVDKQKVEADKKAAEADAASSKADVKASSKKAAAKKLTIAKPTVDGASTSYKVKAAKATKHTLTVGTKYKTWLTISTDDGKTLASEMLAPNTSKKVTLPATVGTVTIRSGYALGTTLKLDKKNVKVPDSTLTTRNFEFTFNDTNASKSGN</sequence>
<dbReference type="Pfam" id="PF13464">
    <property type="entry name" value="RodZ_C"/>
    <property type="match status" value="1"/>
</dbReference>
<feature type="domain" description="HTH cro/C1-type" evidence="2">
    <location>
        <begin position="23"/>
        <end position="55"/>
    </location>
</feature>
<name>A0A4P6YSI2_9LACO</name>
<feature type="transmembrane region" description="Helical" evidence="1">
    <location>
        <begin position="126"/>
        <end position="146"/>
    </location>
</feature>
<dbReference type="InterPro" id="IPR001387">
    <property type="entry name" value="Cro/C1-type_HTH"/>
</dbReference>
<keyword evidence="4" id="KW-1185">Reference proteome</keyword>
<dbReference type="PANTHER" id="PTHR34475">
    <property type="match status" value="1"/>
</dbReference>
<proteinExistence type="predicted"/>
<dbReference type="KEGG" id="wei:EQG49_03525"/>
<evidence type="ECO:0000313" key="4">
    <source>
        <dbReference type="Proteomes" id="UP000292886"/>
    </source>
</evidence>
<dbReference type="CDD" id="cd00093">
    <property type="entry name" value="HTH_XRE"/>
    <property type="match status" value="1"/>
</dbReference>
<accession>A0A4P6YSI2</accession>
<evidence type="ECO:0000259" key="2">
    <source>
        <dbReference type="PROSITE" id="PS50943"/>
    </source>
</evidence>
<evidence type="ECO:0000313" key="3">
    <source>
        <dbReference type="EMBL" id="QBO35592.1"/>
    </source>
</evidence>
<dbReference type="PROSITE" id="PS50943">
    <property type="entry name" value="HTH_CROC1"/>
    <property type="match status" value="1"/>
</dbReference>
<dbReference type="InterPro" id="IPR025194">
    <property type="entry name" value="RodZ-like_C"/>
</dbReference>
<dbReference type="InterPro" id="IPR050400">
    <property type="entry name" value="Bact_Cytoskel_RodZ"/>
</dbReference>
<dbReference type="AlphaFoldDB" id="A0A4P6YSI2"/>
<dbReference type="OrthoDB" id="9797543at2"/>
<dbReference type="SUPFAM" id="SSF47413">
    <property type="entry name" value="lambda repressor-like DNA-binding domains"/>
    <property type="match status" value="1"/>
</dbReference>
<reference evidence="4" key="1">
    <citation type="submission" date="2019-03" db="EMBL/GenBank/DDBJ databases">
        <title>Weissella sp. 26KH-42 Genome sequencing.</title>
        <authorList>
            <person name="Heo J."/>
            <person name="Kim S.-J."/>
            <person name="Kim J.-S."/>
            <person name="Hong S.-B."/>
            <person name="Kwon S.-W."/>
        </authorList>
    </citation>
    <scope>NUCLEOTIDE SEQUENCE [LARGE SCALE GENOMIC DNA]</scope>
    <source>
        <strain evidence="4">26KH-42</strain>
    </source>
</reference>
<dbReference type="GO" id="GO:0003677">
    <property type="term" value="F:DNA binding"/>
    <property type="evidence" value="ECO:0007669"/>
    <property type="project" value="InterPro"/>
</dbReference>